<accession>A0ACC0V107</accession>
<keyword evidence="2" id="KW-1185">Reference proteome</keyword>
<gene>
    <name evidence="1" type="ORF">N3K66_004169</name>
</gene>
<reference evidence="1" key="1">
    <citation type="submission" date="2022-10" db="EMBL/GenBank/DDBJ databases">
        <title>Complete Genome of Trichothecium roseum strain YXFP-22015, a Plant Pathogen Isolated from Citrus.</title>
        <authorList>
            <person name="Wang Y."/>
            <person name="Zhu L."/>
        </authorList>
    </citation>
    <scope>NUCLEOTIDE SEQUENCE</scope>
    <source>
        <strain evidence="1">YXFP-22015</strain>
    </source>
</reference>
<dbReference type="EMBL" id="CM047943">
    <property type="protein sequence ID" value="KAI9899907.1"/>
    <property type="molecule type" value="Genomic_DNA"/>
</dbReference>
<evidence type="ECO:0000313" key="2">
    <source>
        <dbReference type="Proteomes" id="UP001163324"/>
    </source>
</evidence>
<name>A0ACC0V107_9HYPO</name>
<organism evidence="1 2">
    <name type="scientific">Trichothecium roseum</name>
    <dbReference type="NCBI Taxonomy" id="47278"/>
    <lineage>
        <taxon>Eukaryota</taxon>
        <taxon>Fungi</taxon>
        <taxon>Dikarya</taxon>
        <taxon>Ascomycota</taxon>
        <taxon>Pezizomycotina</taxon>
        <taxon>Sordariomycetes</taxon>
        <taxon>Hypocreomycetidae</taxon>
        <taxon>Hypocreales</taxon>
        <taxon>Hypocreales incertae sedis</taxon>
        <taxon>Trichothecium</taxon>
    </lineage>
</organism>
<protein>
    <submittedName>
        <fullName evidence="1">Uncharacterized protein</fullName>
    </submittedName>
</protein>
<comment type="caution">
    <text evidence="1">The sequence shown here is derived from an EMBL/GenBank/DDBJ whole genome shotgun (WGS) entry which is preliminary data.</text>
</comment>
<proteinExistence type="predicted"/>
<dbReference type="Proteomes" id="UP001163324">
    <property type="component" value="Chromosome 4"/>
</dbReference>
<sequence>MADTKVQRSHDGGIFKRMISRMRSSSDLGRPTNNHSQMSRFRSDMVDRSRRRNTAFKIGVHVHRRTQSQSSSATCPPGRSASDTALSRVLWDEAYDNLRLDPSTSSLVVAYEAIISQELPDDLKFSAHSRVSLPREGDLETCDRRRELMIAIVRAGLNKRRGSKASQVDDMARQLLTCVKGKVESAWGEFSSAATAWSGLCTLTPLLIDPILRHEHFRKGMLHIAGRIHWYMELVRLLQRPMWDKNADYSSRGYKARDAVLRLYRKILEYEMNCVCATASAWNTVAKHVVRWNTMGKLIEEIIEADEAVYEFVTTCLAEDQQKQLLQLNAGLDLEELERSAKLEMQNTSSSGITEEEA</sequence>
<evidence type="ECO:0000313" key="1">
    <source>
        <dbReference type="EMBL" id="KAI9899907.1"/>
    </source>
</evidence>